<comment type="function">
    <text evidence="8">Involved in the cellular defense against the biological effects of O6-methylguanine (O6-MeG) and O4-methylthymine (O4-MeT) in DNA. Repairs the methylated nucleobase in DNA by stoichiometrically transferring the methyl group to a cysteine residue in the enzyme. This is a suicide reaction: the enzyme is irreversibly inactivated.</text>
</comment>
<dbReference type="InterPro" id="IPR023546">
    <property type="entry name" value="MGMT"/>
</dbReference>
<comment type="miscellaneous">
    <text evidence="8">This enzyme catalyzes only one turnover and therefore is not strictly catalytic. According to one definition, an enzyme is a biocatalyst that acts repeatedly and over many reaction cycles.</text>
</comment>
<dbReference type="RefSeq" id="WP_272770905.1">
    <property type="nucleotide sequence ID" value="NZ_JAQQLE010000002.1"/>
</dbReference>
<evidence type="ECO:0000256" key="2">
    <source>
        <dbReference type="ARBA" id="ARBA00022490"/>
    </source>
</evidence>
<dbReference type="PANTHER" id="PTHR10815">
    <property type="entry name" value="METHYLATED-DNA--PROTEIN-CYSTEINE METHYLTRANSFERASE"/>
    <property type="match status" value="1"/>
</dbReference>
<keyword evidence="6 8" id="KW-0234">DNA repair</keyword>
<feature type="active site" description="Nucleophile; methyl group acceptor" evidence="8">
    <location>
        <position position="140"/>
    </location>
</feature>
<protein>
    <recommendedName>
        <fullName evidence="8">Methylated-DNA--protein-cysteine methyltransferase</fullName>
        <ecNumber evidence="8">2.1.1.63</ecNumber>
    </recommendedName>
    <alternativeName>
        <fullName evidence="8">6-O-methylguanine-DNA methyltransferase</fullName>
        <shortName evidence="8">MGMT</shortName>
    </alternativeName>
    <alternativeName>
        <fullName evidence="8">O-6-methylguanine-DNA-alkyltransferase</fullName>
    </alternativeName>
</protein>
<dbReference type="SUPFAM" id="SSF53155">
    <property type="entry name" value="Methylated DNA-protein cysteine methyltransferase domain"/>
    <property type="match status" value="1"/>
</dbReference>
<comment type="catalytic activity">
    <reaction evidence="1 8">
        <text>a 4-O-methyl-thymidine in DNA + L-cysteinyl-[protein] = a thymidine in DNA + S-methyl-L-cysteinyl-[protein]</text>
        <dbReference type="Rhea" id="RHEA:53428"/>
        <dbReference type="Rhea" id="RHEA-COMP:10131"/>
        <dbReference type="Rhea" id="RHEA-COMP:10132"/>
        <dbReference type="Rhea" id="RHEA-COMP:13555"/>
        <dbReference type="Rhea" id="RHEA-COMP:13556"/>
        <dbReference type="ChEBI" id="CHEBI:29950"/>
        <dbReference type="ChEBI" id="CHEBI:82612"/>
        <dbReference type="ChEBI" id="CHEBI:137386"/>
        <dbReference type="ChEBI" id="CHEBI:137387"/>
        <dbReference type="EC" id="2.1.1.63"/>
    </reaction>
</comment>
<evidence type="ECO:0000259" key="10">
    <source>
        <dbReference type="Pfam" id="PF02870"/>
    </source>
</evidence>
<evidence type="ECO:0000313" key="12">
    <source>
        <dbReference type="Proteomes" id="UP001222030"/>
    </source>
</evidence>
<dbReference type="InterPro" id="IPR036388">
    <property type="entry name" value="WH-like_DNA-bd_sf"/>
</dbReference>
<feature type="domain" description="Methylguanine DNA methyltransferase ribonuclease-like" evidence="10">
    <location>
        <begin position="11"/>
        <end position="84"/>
    </location>
</feature>
<dbReference type="Gene3D" id="1.10.10.10">
    <property type="entry name" value="Winged helix-like DNA-binding domain superfamily/Winged helix DNA-binding domain"/>
    <property type="match status" value="1"/>
</dbReference>
<evidence type="ECO:0000256" key="3">
    <source>
        <dbReference type="ARBA" id="ARBA00022603"/>
    </source>
</evidence>
<keyword evidence="4 8" id="KW-0808">Transferase</keyword>
<dbReference type="Gene3D" id="3.30.160.70">
    <property type="entry name" value="Methylated DNA-protein cysteine methyltransferase domain"/>
    <property type="match status" value="1"/>
</dbReference>
<evidence type="ECO:0000256" key="1">
    <source>
        <dbReference type="ARBA" id="ARBA00001286"/>
    </source>
</evidence>
<comment type="similarity">
    <text evidence="8">Belongs to the MGMT family.</text>
</comment>
<evidence type="ECO:0000256" key="7">
    <source>
        <dbReference type="ARBA" id="ARBA00049348"/>
    </source>
</evidence>
<evidence type="ECO:0000256" key="8">
    <source>
        <dbReference type="HAMAP-Rule" id="MF_00772"/>
    </source>
</evidence>
<keyword evidence="5 8" id="KW-0227">DNA damage</keyword>
<dbReference type="PANTHER" id="PTHR10815:SF5">
    <property type="entry name" value="METHYLATED-DNA--PROTEIN-CYSTEINE METHYLTRANSFERASE"/>
    <property type="match status" value="1"/>
</dbReference>
<dbReference type="Proteomes" id="UP001222030">
    <property type="component" value="Unassembled WGS sequence"/>
</dbReference>
<evidence type="ECO:0000256" key="6">
    <source>
        <dbReference type="ARBA" id="ARBA00023204"/>
    </source>
</evidence>
<gene>
    <name evidence="11" type="ORF">PQU96_03710</name>
</gene>
<dbReference type="InterPro" id="IPR036631">
    <property type="entry name" value="MGMT_N_sf"/>
</dbReference>
<dbReference type="InterPro" id="IPR036217">
    <property type="entry name" value="MethylDNA_cys_MeTrfase_DNAb"/>
</dbReference>
<evidence type="ECO:0000256" key="4">
    <source>
        <dbReference type="ARBA" id="ARBA00022679"/>
    </source>
</evidence>
<keyword evidence="12" id="KW-1185">Reference proteome</keyword>
<dbReference type="EC" id="2.1.1.63" evidence="8"/>
<evidence type="ECO:0000313" key="11">
    <source>
        <dbReference type="EMBL" id="MDC7713247.1"/>
    </source>
</evidence>
<dbReference type="HAMAP" id="MF_00772">
    <property type="entry name" value="OGT"/>
    <property type="match status" value="1"/>
</dbReference>
<name>A0ABT5IL30_9NEIS</name>
<dbReference type="EMBL" id="JAQQLE010000002">
    <property type="protein sequence ID" value="MDC7713247.1"/>
    <property type="molecule type" value="Genomic_DNA"/>
</dbReference>
<reference evidence="11 12" key="1">
    <citation type="submission" date="2023-01" db="EMBL/GenBank/DDBJ databases">
        <title>Novel species of the genus Vogesella isolated from rivers.</title>
        <authorList>
            <person name="Lu H."/>
        </authorList>
    </citation>
    <scope>NUCLEOTIDE SEQUENCE [LARGE SCALE GENOMIC DNA]</scope>
    <source>
        <strain evidence="11 12">LYT5W</strain>
    </source>
</reference>
<keyword evidence="3 8" id="KW-0489">Methyltransferase</keyword>
<feature type="domain" description="Methylated-DNA-[protein]-cysteine S-methyltransferase DNA binding" evidence="9">
    <location>
        <begin position="89"/>
        <end position="168"/>
    </location>
</feature>
<dbReference type="PROSITE" id="PS00374">
    <property type="entry name" value="MGMT"/>
    <property type="match status" value="1"/>
</dbReference>
<dbReference type="CDD" id="cd06445">
    <property type="entry name" value="ATase"/>
    <property type="match status" value="1"/>
</dbReference>
<dbReference type="InterPro" id="IPR001497">
    <property type="entry name" value="MethylDNA_cys_MeTrfase_AS"/>
</dbReference>
<proteinExistence type="inferred from homology"/>
<dbReference type="SUPFAM" id="SSF46767">
    <property type="entry name" value="Methylated DNA-protein cysteine methyltransferase, C-terminal domain"/>
    <property type="match status" value="1"/>
</dbReference>
<evidence type="ECO:0000259" key="9">
    <source>
        <dbReference type="Pfam" id="PF01035"/>
    </source>
</evidence>
<keyword evidence="2 8" id="KW-0963">Cytoplasm</keyword>
<dbReference type="Pfam" id="PF01035">
    <property type="entry name" value="DNA_binding_1"/>
    <property type="match status" value="1"/>
</dbReference>
<dbReference type="InterPro" id="IPR014048">
    <property type="entry name" value="MethylDNA_cys_MeTrfase_DNA-bd"/>
</dbReference>
<comment type="caution">
    <text evidence="11">The sequence shown here is derived from an EMBL/GenBank/DDBJ whole genome shotgun (WGS) entry which is preliminary data.</text>
</comment>
<dbReference type="InterPro" id="IPR008332">
    <property type="entry name" value="MethylG_MeTrfase_N"/>
</dbReference>
<sequence length="180" mass="20014">MTPPALLLHRFHSPLGPMFVCTSEQGVCLLEFAVSQRNEREFADLQRLLGCRIVAGENDHTRQAEREIGEYFAGSRQRFDVALHLPGTAFQQQVWQALQTIPYGDTVSYQQQADRLGNPAAIRAVAGANGANRVSIIMPCHRVIGKDGSLTGYGGGLQRKAWLLQHEQRVRFGDAQPQLF</sequence>
<evidence type="ECO:0000256" key="5">
    <source>
        <dbReference type="ARBA" id="ARBA00022763"/>
    </source>
</evidence>
<organism evidence="11 12">
    <name type="scientific">Vogesella margarita</name>
    <dbReference type="NCBI Taxonomy" id="2984199"/>
    <lineage>
        <taxon>Bacteria</taxon>
        <taxon>Pseudomonadati</taxon>
        <taxon>Pseudomonadota</taxon>
        <taxon>Betaproteobacteria</taxon>
        <taxon>Neisseriales</taxon>
        <taxon>Chromobacteriaceae</taxon>
        <taxon>Vogesella</taxon>
    </lineage>
</organism>
<accession>A0ABT5IL30</accession>
<comment type="catalytic activity">
    <reaction evidence="7 8">
        <text>a 6-O-methyl-2'-deoxyguanosine in DNA + L-cysteinyl-[protein] = S-methyl-L-cysteinyl-[protein] + a 2'-deoxyguanosine in DNA</text>
        <dbReference type="Rhea" id="RHEA:24000"/>
        <dbReference type="Rhea" id="RHEA-COMP:10131"/>
        <dbReference type="Rhea" id="RHEA-COMP:10132"/>
        <dbReference type="Rhea" id="RHEA-COMP:11367"/>
        <dbReference type="Rhea" id="RHEA-COMP:11368"/>
        <dbReference type="ChEBI" id="CHEBI:29950"/>
        <dbReference type="ChEBI" id="CHEBI:82612"/>
        <dbReference type="ChEBI" id="CHEBI:85445"/>
        <dbReference type="ChEBI" id="CHEBI:85448"/>
        <dbReference type="EC" id="2.1.1.63"/>
    </reaction>
</comment>
<comment type="subcellular location">
    <subcellularLocation>
        <location evidence="8">Cytoplasm</location>
    </subcellularLocation>
</comment>
<dbReference type="NCBIfam" id="TIGR00589">
    <property type="entry name" value="ogt"/>
    <property type="match status" value="1"/>
</dbReference>
<dbReference type="Pfam" id="PF02870">
    <property type="entry name" value="Methyltransf_1N"/>
    <property type="match status" value="1"/>
</dbReference>